<evidence type="ECO:0000256" key="7">
    <source>
        <dbReference type="ARBA" id="ARBA00022679"/>
    </source>
</evidence>
<evidence type="ECO:0000256" key="11">
    <source>
        <dbReference type="ARBA" id="ARBA00040077"/>
    </source>
</evidence>
<dbReference type="InterPro" id="IPR003613">
    <property type="entry name" value="Ubox_domain"/>
</dbReference>
<name>A0A0T6AW29_9SCAR</name>
<dbReference type="GO" id="GO:0034450">
    <property type="term" value="F:ubiquitin-ubiquitin ligase activity"/>
    <property type="evidence" value="ECO:0007669"/>
    <property type="project" value="InterPro"/>
</dbReference>
<evidence type="ECO:0000259" key="13">
    <source>
        <dbReference type="PROSITE" id="PS51698"/>
    </source>
</evidence>
<reference evidence="14 15" key="1">
    <citation type="submission" date="2015-09" db="EMBL/GenBank/DDBJ databases">
        <title>Draft genome of the scarab beetle Oryctes borbonicus.</title>
        <authorList>
            <person name="Meyer J.M."/>
            <person name="Markov G.V."/>
            <person name="Baskaran P."/>
            <person name="Herrmann M."/>
            <person name="Sommer R.J."/>
            <person name="Roedelsperger C."/>
        </authorList>
    </citation>
    <scope>NUCLEOTIDE SEQUENCE [LARGE SCALE GENOMIC DNA]</scope>
    <source>
        <strain evidence="14">OB123</strain>
        <tissue evidence="14">Whole animal</tissue>
    </source>
</reference>
<keyword evidence="7" id="KW-0808">Transferase</keyword>
<comment type="subcellular location">
    <subcellularLocation>
        <location evidence="2">Cytoplasm</location>
    </subcellularLocation>
</comment>
<dbReference type="PANTHER" id="PTHR13931:SF16">
    <property type="entry name" value="UBIQUITIN CONJUGATION FACTOR E4 A"/>
    <property type="match status" value="1"/>
</dbReference>
<evidence type="ECO:0000313" key="15">
    <source>
        <dbReference type="Proteomes" id="UP000051574"/>
    </source>
</evidence>
<dbReference type="Pfam" id="PF04564">
    <property type="entry name" value="U-box"/>
    <property type="match status" value="1"/>
</dbReference>
<dbReference type="CDD" id="cd16657">
    <property type="entry name" value="RING-Ubox_UBE4A"/>
    <property type="match status" value="1"/>
</dbReference>
<comment type="pathway">
    <text evidence="3">Protein modification; protein ubiquitination.</text>
</comment>
<keyword evidence="12" id="KW-0175">Coiled coil</keyword>
<sequence length="981" mass="111231">MSNPFAALLEKSTTTGNHRDVNKVCNAIENVFGFTLSRTRSEAKNLLYLEDQANTFPGQDLDLSILEHALFERLFITFPSDSNDFKYESNIIRYLFACYKNNLQTKDSDVNKRIKQLIMRNVLTSLKQPSLFAEQDVFAQFYDIIKNAEINSDVFFDDIYNSALEDEDPIEDMQEVYMNLLKLIHEDIAKATILTFNINLLNVLIKFSNSEFLALTFLEYCKVKNVNVGIDYANTLLGALLSISILPKVVQGEYSFFPEPLDQPSNAAHEAMLHSNTDRIASCIHTIILNMLKQSSTVKTQVLSWLGNCLKANVDRGKLWASQAMELPNVGPFNTVSDGMMINLLTVIMEFCQPFCSADNELKVLKVDPTYCAVKNEDCAARGVHLLDLSKETCIISNDGENLEESQRPTAANYSFVSECFYMGHKAFDLGYRVAVDKLIKLNQEMVRIERTYNDAISQSAGPNDIADAIKARMKLGMQKYLSVKAALSNPSLIDTVFNFVSSTAIWLNQVAVNTTFTVSGQAQYAPLHEKEIKFPLTESVPTTLMCIPEFIVENVVCYLFFLRRFSPKVFEIQGFTRLSPILTFILIYMSSPGRMKNPHLRARLAEALEALLPFHKDDPPGLNPLGGYQREMLFKAHVHRQQIVKSLLEVFVGIEMTGQSVQFEQKFNYRRPMYLVMDYLWELPEHKTYFRLLAEDAEKNMEAVTPPLFLRFINLLMNDAVFLLDEALANMAKLRELQAARESGEWNNLPIMERSQNMGYLQHIGMIARFNNILGRDTIRTLVNLTSEIVIVFTHSTMVDRVAAMLNYFLLKLVGPNQKNFKVKDNKEYNFEPAATVLDICKIYVHLKESESFCLAVSQDGRSYSPQLFKLAEDVLVRIGGGALVGELQLVAEKVAKKAAEAEANEEFLAEAPDHYLDPIMSTLMLDPVILPSSKQIVDRTTIARHLLSDQTDPFNRSPLTLDQVTPNKELADEIRKWLA</sequence>
<comment type="catalytic activity">
    <reaction evidence="1">
        <text>S-ubiquitinyl-[E2 ubiquitin-conjugating enzyme]-L-cysteine + [acceptor protein]-L-lysine = [E2 ubiquitin-conjugating enzyme]-L-cysteine + N(6)-ubiquitinyl-[acceptor protein]-L-lysine.</text>
        <dbReference type="EC" id="2.3.2.27"/>
    </reaction>
</comment>
<dbReference type="GO" id="GO:0005737">
    <property type="term" value="C:cytoplasm"/>
    <property type="evidence" value="ECO:0007669"/>
    <property type="project" value="UniProtKB-SubCell"/>
</dbReference>
<comment type="function">
    <text evidence="10">Ubiquitin-protein ligase that probably functions as an E3 ligase in conjunction with specific E1 and E2 ligases. May also function as an E4 ligase mediating the assembly of polyubiquitin chains on substrates ubiquitinated by another E3 ubiquitin ligase. Mediates 'Lys-48'-linked polyubiquitination of substrates.</text>
</comment>
<evidence type="ECO:0000256" key="12">
    <source>
        <dbReference type="SAM" id="Coils"/>
    </source>
</evidence>
<keyword evidence="15" id="KW-1185">Reference proteome</keyword>
<dbReference type="FunFam" id="3.30.40.10:FF:000055">
    <property type="entry name" value="Ubiquitin conjugation factor e4 a"/>
    <property type="match status" value="1"/>
</dbReference>
<dbReference type="GO" id="GO:0005634">
    <property type="term" value="C:nucleus"/>
    <property type="evidence" value="ECO:0007669"/>
    <property type="project" value="TreeGrafter"/>
</dbReference>
<evidence type="ECO:0000256" key="6">
    <source>
        <dbReference type="ARBA" id="ARBA00022490"/>
    </source>
</evidence>
<keyword evidence="6" id="KW-0963">Cytoplasm</keyword>
<evidence type="ECO:0000313" key="14">
    <source>
        <dbReference type="EMBL" id="KRT79375.1"/>
    </source>
</evidence>
<accession>A0A0T6AW29</accession>
<evidence type="ECO:0000256" key="9">
    <source>
        <dbReference type="ARBA" id="ARBA00022990"/>
    </source>
</evidence>
<feature type="non-terminal residue" evidence="14">
    <location>
        <position position="981"/>
    </location>
</feature>
<dbReference type="OrthoDB" id="20295at2759"/>
<dbReference type="Gene3D" id="3.30.40.10">
    <property type="entry name" value="Zinc/RING finger domain, C3HC4 (zinc finger)"/>
    <property type="match status" value="1"/>
</dbReference>
<comment type="caution">
    <text evidence="14">The sequence shown here is derived from an EMBL/GenBank/DDBJ whole genome shotgun (WGS) entry which is preliminary data.</text>
</comment>
<dbReference type="SMART" id="SM00504">
    <property type="entry name" value="Ubox"/>
    <property type="match status" value="1"/>
</dbReference>
<dbReference type="GO" id="GO:0000151">
    <property type="term" value="C:ubiquitin ligase complex"/>
    <property type="evidence" value="ECO:0007669"/>
    <property type="project" value="InterPro"/>
</dbReference>
<protein>
    <recommendedName>
        <fullName evidence="11">Ubiquitin conjugation factor E4 A</fullName>
        <ecNumber evidence="5">2.3.2.27</ecNumber>
    </recommendedName>
</protein>
<feature type="coiled-coil region" evidence="12">
    <location>
        <begin position="886"/>
        <end position="913"/>
    </location>
</feature>
<feature type="domain" description="U-box" evidence="13">
    <location>
        <begin position="912"/>
        <end position="981"/>
    </location>
</feature>
<keyword evidence="8" id="KW-0833">Ubl conjugation pathway</keyword>
<dbReference type="InterPro" id="IPR019474">
    <property type="entry name" value="Ub_conjug_fac_E4_core"/>
</dbReference>
<comment type="similarity">
    <text evidence="4">Belongs to the ubiquitin conjugation factor E4 family.</text>
</comment>
<gene>
    <name evidence="14" type="ORF">AMK59_6758</name>
</gene>
<keyword evidence="9" id="KW-0007">Acetylation</keyword>
<dbReference type="Pfam" id="PF10408">
    <property type="entry name" value="Ufd2P_core"/>
    <property type="match status" value="1"/>
</dbReference>
<dbReference type="EMBL" id="LJIG01022662">
    <property type="protein sequence ID" value="KRT79375.1"/>
    <property type="molecule type" value="Genomic_DNA"/>
</dbReference>
<dbReference type="UniPathway" id="UPA00143"/>
<evidence type="ECO:0000256" key="1">
    <source>
        <dbReference type="ARBA" id="ARBA00000900"/>
    </source>
</evidence>
<evidence type="ECO:0000256" key="2">
    <source>
        <dbReference type="ARBA" id="ARBA00004496"/>
    </source>
</evidence>
<organism evidence="14 15">
    <name type="scientific">Oryctes borbonicus</name>
    <dbReference type="NCBI Taxonomy" id="1629725"/>
    <lineage>
        <taxon>Eukaryota</taxon>
        <taxon>Metazoa</taxon>
        <taxon>Ecdysozoa</taxon>
        <taxon>Arthropoda</taxon>
        <taxon>Hexapoda</taxon>
        <taxon>Insecta</taxon>
        <taxon>Pterygota</taxon>
        <taxon>Neoptera</taxon>
        <taxon>Endopterygota</taxon>
        <taxon>Coleoptera</taxon>
        <taxon>Polyphaga</taxon>
        <taxon>Scarabaeiformia</taxon>
        <taxon>Scarabaeidae</taxon>
        <taxon>Dynastinae</taxon>
        <taxon>Oryctes</taxon>
    </lineage>
</organism>
<dbReference type="Proteomes" id="UP000051574">
    <property type="component" value="Unassembled WGS sequence"/>
</dbReference>
<dbReference type="PANTHER" id="PTHR13931">
    <property type="entry name" value="UBIQUITINATION FACTOR E4"/>
    <property type="match status" value="1"/>
</dbReference>
<dbReference type="InterPro" id="IPR013083">
    <property type="entry name" value="Znf_RING/FYVE/PHD"/>
</dbReference>
<dbReference type="PROSITE" id="PS51698">
    <property type="entry name" value="U_BOX"/>
    <property type="match status" value="1"/>
</dbReference>
<dbReference type="InterPro" id="IPR045132">
    <property type="entry name" value="UBE4"/>
</dbReference>
<dbReference type="GO" id="GO:0006511">
    <property type="term" value="P:ubiquitin-dependent protein catabolic process"/>
    <property type="evidence" value="ECO:0007669"/>
    <property type="project" value="InterPro"/>
</dbReference>
<evidence type="ECO:0000256" key="4">
    <source>
        <dbReference type="ARBA" id="ARBA00007434"/>
    </source>
</evidence>
<dbReference type="SUPFAM" id="SSF57850">
    <property type="entry name" value="RING/U-box"/>
    <property type="match status" value="1"/>
</dbReference>
<evidence type="ECO:0000256" key="3">
    <source>
        <dbReference type="ARBA" id="ARBA00004906"/>
    </source>
</evidence>
<proteinExistence type="inferred from homology"/>
<dbReference type="GO" id="GO:0036503">
    <property type="term" value="P:ERAD pathway"/>
    <property type="evidence" value="ECO:0007669"/>
    <property type="project" value="InterPro"/>
</dbReference>
<dbReference type="AlphaFoldDB" id="A0A0T6AW29"/>
<evidence type="ECO:0000256" key="5">
    <source>
        <dbReference type="ARBA" id="ARBA00012483"/>
    </source>
</evidence>
<dbReference type="EC" id="2.3.2.27" evidence="5"/>
<evidence type="ECO:0000256" key="10">
    <source>
        <dbReference type="ARBA" id="ARBA00037624"/>
    </source>
</evidence>
<dbReference type="GO" id="GO:0000209">
    <property type="term" value="P:protein polyubiquitination"/>
    <property type="evidence" value="ECO:0007669"/>
    <property type="project" value="TreeGrafter"/>
</dbReference>
<evidence type="ECO:0000256" key="8">
    <source>
        <dbReference type="ARBA" id="ARBA00022786"/>
    </source>
</evidence>